<sequence length="144" mass="16410">MKVNYVVIDEVFAIHERMLNIGGGRQGIRDFTLIHSAIERPKATFAQKDLYPSIWLKAAAIIQSLVRNHLFNDGNKRTALATTVRFLHINGYKIAASHKEIVDFTLNIQKKNFHFEDISTWLKKNSCRVQPCKANIFRAAARGS</sequence>
<reference evidence="2 3" key="1">
    <citation type="journal article" date="2016" name="Nat. Commun.">
        <title>Thousands of microbial genomes shed light on interconnected biogeochemical processes in an aquifer system.</title>
        <authorList>
            <person name="Anantharaman K."/>
            <person name="Brown C.T."/>
            <person name="Hug L.A."/>
            <person name="Sharon I."/>
            <person name="Castelle C.J."/>
            <person name="Probst A.J."/>
            <person name="Thomas B.C."/>
            <person name="Singh A."/>
            <person name="Wilkins M.J."/>
            <person name="Karaoz U."/>
            <person name="Brodie E.L."/>
            <person name="Williams K.H."/>
            <person name="Hubbard S.S."/>
            <person name="Banfield J.F."/>
        </authorList>
    </citation>
    <scope>NUCLEOTIDE SEQUENCE [LARGE SCALE GENOMIC DNA]</scope>
</reference>
<dbReference type="NCBIfam" id="TIGR01550">
    <property type="entry name" value="DOC_P1"/>
    <property type="match status" value="1"/>
</dbReference>
<dbReference type="InterPro" id="IPR036597">
    <property type="entry name" value="Fido-like_dom_sf"/>
</dbReference>
<dbReference type="EMBL" id="MFJN01000007">
    <property type="protein sequence ID" value="OGG22222.1"/>
    <property type="molecule type" value="Genomic_DNA"/>
</dbReference>
<comment type="caution">
    <text evidence="2">The sequence shown here is derived from an EMBL/GenBank/DDBJ whole genome shotgun (WGS) entry which is preliminary data.</text>
</comment>
<dbReference type="AlphaFoldDB" id="A0A1F6ACR2"/>
<evidence type="ECO:0000313" key="2">
    <source>
        <dbReference type="EMBL" id="OGG22222.1"/>
    </source>
</evidence>
<accession>A0A1F6ACR2</accession>
<dbReference type="InterPro" id="IPR006440">
    <property type="entry name" value="Doc"/>
</dbReference>
<dbReference type="Gene3D" id="1.20.120.1870">
    <property type="entry name" value="Fic/DOC protein, Fido domain"/>
    <property type="match status" value="1"/>
</dbReference>
<organism evidence="2 3">
    <name type="scientific">Candidatus Gottesmanbacteria bacterium RIFCSPHIGHO2_02_FULL_40_13</name>
    <dbReference type="NCBI Taxonomy" id="1798384"/>
    <lineage>
        <taxon>Bacteria</taxon>
        <taxon>Candidatus Gottesmaniibacteriota</taxon>
    </lineage>
</organism>
<name>A0A1F6ACR2_9BACT</name>
<feature type="domain" description="Fido" evidence="1">
    <location>
        <begin position="6"/>
        <end position="124"/>
    </location>
</feature>
<dbReference type="Proteomes" id="UP000177092">
    <property type="component" value="Unassembled WGS sequence"/>
</dbReference>
<dbReference type="InterPro" id="IPR053737">
    <property type="entry name" value="Type_II_TA_Toxin"/>
</dbReference>
<dbReference type="GO" id="GO:0016301">
    <property type="term" value="F:kinase activity"/>
    <property type="evidence" value="ECO:0007669"/>
    <property type="project" value="InterPro"/>
</dbReference>
<dbReference type="PANTHER" id="PTHR39426:SF1">
    <property type="entry name" value="HOMOLOGY TO DEATH-ON-CURING PROTEIN OF PHAGE P1"/>
    <property type="match status" value="1"/>
</dbReference>
<dbReference type="SUPFAM" id="SSF140931">
    <property type="entry name" value="Fic-like"/>
    <property type="match status" value="1"/>
</dbReference>
<evidence type="ECO:0000313" key="3">
    <source>
        <dbReference type="Proteomes" id="UP000177092"/>
    </source>
</evidence>
<dbReference type="PIRSF" id="PIRSF018297">
    <property type="entry name" value="Doc"/>
    <property type="match status" value="1"/>
</dbReference>
<dbReference type="PANTHER" id="PTHR39426">
    <property type="entry name" value="HOMOLOGY TO DEATH-ON-CURING PROTEIN OF PHAGE P1"/>
    <property type="match status" value="1"/>
</dbReference>
<dbReference type="InterPro" id="IPR003812">
    <property type="entry name" value="Fido"/>
</dbReference>
<proteinExistence type="predicted"/>
<protein>
    <recommendedName>
        <fullName evidence="1">Fido domain-containing protein</fullName>
    </recommendedName>
</protein>
<dbReference type="STRING" id="1798384.A3D03_04705"/>
<dbReference type="Pfam" id="PF02661">
    <property type="entry name" value="Fic"/>
    <property type="match status" value="1"/>
</dbReference>
<dbReference type="PROSITE" id="PS51459">
    <property type="entry name" value="FIDO"/>
    <property type="match status" value="1"/>
</dbReference>
<evidence type="ECO:0000259" key="1">
    <source>
        <dbReference type="PROSITE" id="PS51459"/>
    </source>
</evidence>
<gene>
    <name evidence="2" type="ORF">A3D03_04705</name>
</gene>